<feature type="binding site" evidence="2">
    <location>
        <position position="71"/>
    </location>
    <ligand>
        <name>Fe cation</name>
        <dbReference type="ChEBI" id="CHEBI:24875"/>
        <label>2</label>
    </ligand>
</feature>
<dbReference type="PANTHER" id="PTHR36303:SF1">
    <property type="entry name" value="2',3'-CYCLIC-NUCLEOTIDE 2'-PHOSPHODIESTERASE"/>
    <property type="match status" value="1"/>
</dbReference>
<protein>
    <submittedName>
        <fullName evidence="3">Metallophosphatase</fullName>
    </submittedName>
</protein>
<feature type="active site" description="Proton donor" evidence="1">
    <location>
        <position position="72"/>
    </location>
</feature>
<evidence type="ECO:0000313" key="4">
    <source>
        <dbReference type="Proteomes" id="UP000502377"/>
    </source>
</evidence>
<dbReference type="RefSeq" id="WP_004320424.1">
    <property type="nucleotide sequence ID" value="NZ_CP012543.1"/>
</dbReference>
<dbReference type="Gene3D" id="3.60.21.10">
    <property type="match status" value="1"/>
</dbReference>
<feature type="binding site" evidence="2">
    <location>
        <position position="178"/>
    </location>
    <ligand>
        <name>Fe cation</name>
        <dbReference type="ChEBI" id="CHEBI:24875"/>
        <label>1</label>
    </ligand>
</feature>
<dbReference type="GO" id="GO:0046872">
    <property type="term" value="F:metal ion binding"/>
    <property type="evidence" value="ECO:0007669"/>
    <property type="project" value="UniProtKB-KW"/>
</dbReference>
<dbReference type="PIRSF" id="PIRSF004789">
    <property type="entry name" value="DR1281"/>
    <property type="match status" value="1"/>
</dbReference>
<dbReference type="InterPro" id="IPR029052">
    <property type="entry name" value="Metallo-depent_PP-like"/>
</dbReference>
<dbReference type="KEGG" id="crx:CRECT_0768"/>
<dbReference type="SUPFAM" id="SSF56300">
    <property type="entry name" value="Metallo-dependent phosphatases"/>
    <property type="match status" value="1"/>
</dbReference>
<dbReference type="EMBL" id="CP012543">
    <property type="protein sequence ID" value="QCD46447.1"/>
    <property type="molecule type" value="Genomic_DNA"/>
</dbReference>
<feature type="binding site" evidence="2">
    <location>
        <position position="12"/>
    </location>
    <ligand>
        <name>Fe cation</name>
        <dbReference type="ChEBI" id="CHEBI:24875"/>
        <label>1</label>
    </ligand>
</feature>
<dbReference type="GO" id="GO:0004113">
    <property type="term" value="F:2',3'-cyclic-nucleotide 3'-phosphodiesterase activity"/>
    <property type="evidence" value="ECO:0007669"/>
    <property type="project" value="TreeGrafter"/>
</dbReference>
<evidence type="ECO:0000256" key="1">
    <source>
        <dbReference type="PIRSR" id="PIRSR004789-50"/>
    </source>
</evidence>
<gene>
    <name evidence="3" type="ORF">CRECT_0768</name>
</gene>
<feature type="binding site" evidence="2">
    <location>
        <position position="176"/>
    </location>
    <ligand>
        <name>Fe cation</name>
        <dbReference type="ChEBI" id="CHEBI:24875"/>
        <label>2</label>
    </ligand>
</feature>
<evidence type="ECO:0000313" key="3">
    <source>
        <dbReference type="EMBL" id="QCD46447.1"/>
    </source>
</evidence>
<organism evidence="3 4">
    <name type="scientific">Campylobacter rectus</name>
    <name type="common">Wolinella recta</name>
    <dbReference type="NCBI Taxonomy" id="203"/>
    <lineage>
        <taxon>Bacteria</taxon>
        <taxon>Pseudomonadati</taxon>
        <taxon>Campylobacterota</taxon>
        <taxon>Epsilonproteobacteria</taxon>
        <taxon>Campylobacterales</taxon>
        <taxon>Campylobacteraceae</taxon>
        <taxon>Campylobacter</taxon>
    </lineage>
</organism>
<dbReference type="Proteomes" id="UP000502377">
    <property type="component" value="Chromosome"/>
</dbReference>
<dbReference type="Pfam" id="PF13277">
    <property type="entry name" value="YmdB"/>
    <property type="match status" value="1"/>
</dbReference>
<name>A0A6G5QLI0_CAMRE</name>
<accession>A0A6G5QLI0</accession>
<dbReference type="InterPro" id="IPR005235">
    <property type="entry name" value="YmdB-like"/>
</dbReference>
<proteinExistence type="predicted"/>
<keyword evidence="2" id="KW-0479">Metal-binding</keyword>
<sequence>MANLTRVGFVGDIVGRAGRSTVIQNLPKFKREFELDFIVANAENASGGFGLTATNAHELLDCGIDAITGGNHSFDKKDVVALMDTLPIIRPYNHFAGTAGRGAINLSKDGKSLSVVNLMGHYGLPHTNNAFLEAERALEECESENILIDFHAEATSEKNAFFRLFCGRVGAIAGTHTHVGTDDLQIVSGTAYVSDVGLSGAFDGVIGMDAEAPVKSFLTGLKHSFKVNEKCRRIFQMVVFEFDGGRCTDAFKVRVIDGVSEPLVQRAVKFA</sequence>
<dbReference type="PANTHER" id="PTHR36303">
    <property type="entry name" value="2',3'-CYCLIC-NUCLEOTIDE 2'-PHOSPHODIESTERASE"/>
    <property type="match status" value="1"/>
</dbReference>
<dbReference type="AlphaFoldDB" id="A0A6G5QLI0"/>
<reference evidence="3 4" key="1">
    <citation type="submission" date="2016-07" db="EMBL/GenBank/DDBJ databases">
        <title>Comparative genomics of the Campylobacter concisus group.</title>
        <authorList>
            <person name="Miller W.G."/>
            <person name="Yee E."/>
            <person name="Chapman M.H."/>
            <person name="Huynh S."/>
            <person name="Bono J.L."/>
            <person name="On S.L.W."/>
            <person name="StLeger J."/>
            <person name="Foster G."/>
            <person name="Parker C.T."/>
        </authorList>
    </citation>
    <scope>NUCLEOTIDE SEQUENCE [LARGE SCALE GENOMIC DNA]</scope>
    <source>
        <strain evidence="3 4">ATCC 33238</strain>
    </source>
</reference>
<feature type="binding site" evidence="2">
    <location>
        <position position="43"/>
    </location>
    <ligand>
        <name>Fe cation</name>
        <dbReference type="ChEBI" id="CHEBI:24875"/>
        <label>1</label>
    </ligand>
</feature>
<feature type="binding site" evidence="2">
    <location>
        <position position="43"/>
    </location>
    <ligand>
        <name>Fe cation</name>
        <dbReference type="ChEBI" id="CHEBI:24875"/>
        <label>2</label>
    </ligand>
</feature>
<feature type="binding site" evidence="2">
    <location>
        <position position="151"/>
    </location>
    <ligand>
        <name>Fe cation</name>
        <dbReference type="ChEBI" id="CHEBI:24875"/>
        <label>2</label>
    </ligand>
</feature>
<feature type="binding site" evidence="2">
    <location>
        <position position="44"/>
    </location>
    <ligand>
        <name>Fe cation</name>
        <dbReference type="ChEBI" id="CHEBI:24875"/>
        <label>1</label>
    </ligand>
</feature>
<evidence type="ECO:0000256" key="2">
    <source>
        <dbReference type="PIRSR" id="PIRSR004789-51"/>
    </source>
</evidence>